<evidence type="ECO:0000256" key="17">
    <source>
        <dbReference type="ARBA" id="ARBA00023004"/>
    </source>
</evidence>
<dbReference type="GO" id="GO:0051539">
    <property type="term" value="F:4 iron, 4 sulfur cluster binding"/>
    <property type="evidence" value="ECO:0007669"/>
    <property type="project" value="UniProtKB-KW"/>
</dbReference>
<evidence type="ECO:0000256" key="23">
    <source>
        <dbReference type="SAM" id="Phobius"/>
    </source>
</evidence>
<evidence type="ECO:0000256" key="11">
    <source>
        <dbReference type="ARBA" id="ARBA00022692"/>
    </source>
</evidence>
<keyword evidence="7" id="KW-0004">4Fe-4S</keyword>
<dbReference type="Pfam" id="PF02518">
    <property type="entry name" value="HATPase_c"/>
    <property type="match status" value="1"/>
</dbReference>
<evidence type="ECO:0000256" key="18">
    <source>
        <dbReference type="ARBA" id="ARBA00023012"/>
    </source>
</evidence>
<protein>
    <recommendedName>
        <fullName evidence="6">Oxygen sensor histidine kinase NreB</fullName>
        <ecNumber evidence="5">2.7.13.3</ecNumber>
    </recommendedName>
    <alternativeName>
        <fullName evidence="22">Nitrogen regulation protein B</fullName>
    </alternativeName>
</protein>
<dbReference type="GO" id="GO:0016020">
    <property type="term" value="C:membrane"/>
    <property type="evidence" value="ECO:0007669"/>
    <property type="project" value="UniProtKB-SubCell"/>
</dbReference>
<dbReference type="InterPro" id="IPR035965">
    <property type="entry name" value="PAS-like_dom_sf"/>
</dbReference>
<evidence type="ECO:0000256" key="14">
    <source>
        <dbReference type="ARBA" id="ARBA00022777"/>
    </source>
</evidence>
<keyword evidence="27" id="KW-1185">Reference proteome</keyword>
<dbReference type="InterPro" id="IPR005467">
    <property type="entry name" value="His_kinase_dom"/>
</dbReference>
<dbReference type="PANTHER" id="PTHR24421:SF10">
    <property type="entry name" value="NITRATE_NITRITE SENSOR PROTEIN NARQ"/>
    <property type="match status" value="1"/>
</dbReference>
<dbReference type="Proteomes" id="UP000316614">
    <property type="component" value="Chromosome"/>
</dbReference>
<evidence type="ECO:0000256" key="22">
    <source>
        <dbReference type="ARBA" id="ARBA00030800"/>
    </source>
</evidence>
<feature type="transmembrane region" description="Helical" evidence="23">
    <location>
        <begin position="202"/>
        <end position="221"/>
    </location>
</feature>
<evidence type="ECO:0000256" key="2">
    <source>
        <dbReference type="ARBA" id="ARBA00001966"/>
    </source>
</evidence>
<dbReference type="AlphaFoldDB" id="A0A514CNZ5"/>
<dbReference type="InterPro" id="IPR003594">
    <property type="entry name" value="HATPase_dom"/>
</dbReference>
<proteinExistence type="predicted"/>
<comment type="catalytic activity">
    <reaction evidence="1">
        <text>ATP + protein L-histidine = ADP + protein N-phospho-L-histidine.</text>
        <dbReference type="EC" id="2.7.13.3"/>
    </reaction>
</comment>
<keyword evidence="8" id="KW-0963">Cytoplasm</keyword>
<dbReference type="Gene3D" id="1.20.5.1930">
    <property type="match status" value="1"/>
</dbReference>
<dbReference type="PROSITE" id="PS50113">
    <property type="entry name" value="PAC"/>
    <property type="match status" value="1"/>
</dbReference>
<feature type="transmembrane region" description="Helical" evidence="23">
    <location>
        <begin position="25"/>
        <end position="44"/>
    </location>
</feature>
<name>A0A514CNZ5_9BACT</name>
<dbReference type="PANTHER" id="PTHR24421">
    <property type="entry name" value="NITRATE/NITRITE SENSOR PROTEIN NARX-RELATED"/>
    <property type="match status" value="1"/>
</dbReference>
<accession>A0A514CNZ5</accession>
<evidence type="ECO:0000256" key="19">
    <source>
        <dbReference type="ARBA" id="ARBA00023014"/>
    </source>
</evidence>
<evidence type="ECO:0000259" key="24">
    <source>
        <dbReference type="PROSITE" id="PS50109"/>
    </source>
</evidence>
<dbReference type="InterPro" id="IPR029095">
    <property type="entry name" value="NarX-like_N"/>
</dbReference>
<dbReference type="GO" id="GO:0005737">
    <property type="term" value="C:cytoplasm"/>
    <property type="evidence" value="ECO:0007669"/>
    <property type="project" value="UniProtKB-SubCell"/>
</dbReference>
<evidence type="ECO:0000256" key="1">
    <source>
        <dbReference type="ARBA" id="ARBA00000085"/>
    </source>
</evidence>
<evidence type="ECO:0000256" key="6">
    <source>
        <dbReference type="ARBA" id="ARBA00017322"/>
    </source>
</evidence>
<keyword evidence="11 23" id="KW-0812">Transmembrane</keyword>
<reference evidence="26 27" key="1">
    <citation type="submission" date="2019-06" db="EMBL/GenBank/DDBJ databases">
        <title>Echinicola alkalisoli sp. nov. isolated from saline soil.</title>
        <authorList>
            <person name="Sun J.-Q."/>
            <person name="Xu L."/>
        </authorList>
    </citation>
    <scope>NUCLEOTIDE SEQUENCE [LARGE SCALE GENOMIC DNA]</scope>
    <source>
        <strain evidence="26 27">LN3S3</strain>
    </source>
</reference>
<dbReference type="InterPro" id="IPR011712">
    <property type="entry name" value="Sig_transdc_His_kin_sub3_dim/P"/>
</dbReference>
<keyword evidence="10" id="KW-0808">Transferase</keyword>
<dbReference type="InterPro" id="IPR050482">
    <property type="entry name" value="Sensor_HK_TwoCompSys"/>
</dbReference>
<evidence type="ECO:0000313" key="27">
    <source>
        <dbReference type="Proteomes" id="UP000316614"/>
    </source>
</evidence>
<comment type="function">
    <text evidence="21">Member of the two-component regulatory system NreB/NreC involved in the control of dissimilatory nitrate/nitrite reduction in response to oxygen. NreB functions as a direct oxygen sensor histidine kinase which is autophosphorylated, in the absence of oxygen, probably at the conserved histidine residue, and transfers its phosphate group probably to a conserved aspartate residue of NreC. NreB/NreC activates the expression of the nitrate (narGHJI) and nitrite (nir) reductase operons, as well as the putative nitrate transporter gene narT.</text>
</comment>
<evidence type="ECO:0000256" key="4">
    <source>
        <dbReference type="ARBA" id="ARBA00004496"/>
    </source>
</evidence>
<dbReference type="Gene3D" id="3.30.565.10">
    <property type="entry name" value="Histidine kinase-like ATPase, C-terminal domain"/>
    <property type="match status" value="1"/>
</dbReference>
<dbReference type="EC" id="2.7.13.3" evidence="5"/>
<keyword evidence="20 23" id="KW-0472">Membrane</keyword>
<keyword evidence="18" id="KW-0902">Two-component regulatory system</keyword>
<dbReference type="InterPro" id="IPR036890">
    <property type="entry name" value="HATPase_C_sf"/>
</dbReference>
<evidence type="ECO:0000256" key="8">
    <source>
        <dbReference type="ARBA" id="ARBA00022490"/>
    </source>
</evidence>
<dbReference type="GO" id="GO:0000155">
    <property type="term" value="F:phosphorelay sensor kinase activity"/>
    <property type="evidence" value="ECO:0007669"/>
    <property type="project" value="InterPro"/>
</dbReference>
<evidence type="ECO:0000256" key="15">
    <source>
        <dbReference type="ARBA" id="ARBA00022840"/>
    </source>
</evidence>
<feature type="domain" description="Histidine kinase" evidence="24">
    <location>
        <begin position="417"/>
        <end position="611"/>
    </location>
</feature>
<keyword evidence="16 23" id="KW-1133">Transmembrane helix</keyword>
<dbReference type="SUPFAM" id="SSF55874">
    <property type="entry name" value="ATPase domain of HSP90 chaperone/DNA topoisomerase II/histidine kinase"/>
    <property type="match status" value="1"/>
</dbReference>
<dbReference type="PRINTS" id="PR00344">
    <property type="entry name" value="BCTRLSENSOR"/>
</dbReference>
<dbReference type="Gene3D" id="3.30.450.20">
    <property type="entry name" value="PAS domain"/>
    <property type="match status" value="1"/>
</dbReference>
<evidence type="ECO:0000256" key="20">
    <source>
        <dbReference type="ARBA" id="ARBA00023136"/>
    </source>
</evidence>
<dbReference type="Pfam" id="PF13675">
    <property type="entry name" value="PilJ"/>
    <property type="match status" value="1"/>
</dbReference>
<organism evidence="26 27">
    <name type="scientific">Echinicola soli</name>
    <dbReference type="NCBI Taxonomy" id="2591634"/>
    <lineage>
        <taxon>Bacteria</taxon>
        <taxon>Pseudomonadati</taxon>
        <taxon>Bacteroidota</taxon>
        <taxon>Cytophagia</taxon>
        <taxon>Cytophagales</taxon>
        <taxon>Cyclobacteriaceae</taxon>
        <taxon>Echinicola</taxon>
    </lineage>
</organism>
<keyword evidence="17" id="KW-0408">Iron</keyword>
<comment type="cofactor">
    <cofactor evidence="2">
        <name>[4Fe-4S] cluster</name>
        <dbReference type="ChEBI" id="CHEBI:49883"/>
    </cofactor>
</comment>
<evidence type="ECO:0000313" key="26">
    <source>
        <dbReference type="EMBL" id="QDH81541.1"/>
    </source>
</evidence>
<keyword evidence="12" id="KW-0479">Metal-binding</keyword>
<dbReference type="PROSITE" id="PS50109">
    <property type="entry name" value="HIS_KIN"/>
    <property type="match status" value="1"/>
</dbReference>
<dbReference type="CDD" id="cd16917">
    <property type="entry name" value="HATPase_UhpB-NarQ-NarX-like"/>
    <property type="match status" value="1"/>
</dbReference>
<evidence type="ECO:0000256" key="21">
    <source>
        <dbReference type="ARBA" id="ARBA00024827"/>
    </source>
</evidence>
<evidence type="ECO:0000256" key="12">
    <source>
        <dbReference type="ARBA" id="ARBA00022723"/>
    </source>
</evidence>
<dbReference type="SUPFAM" id="SSF55785">
    <property type="entry name" value="PYP-like sensor domain (PAS domain)"/>
    <property type="match status" value="1"/>
</dbReference>
<evidence type="ECO:0000259" key="25">
    <source>
        <dbReference type="PROSITE" id="PS50113"/>
    </source>
</evidence>
<dbReference type="KEGG" id="echi:FKX85_09255"/>
<dbReference type="Pfam" id="PF07730">
    <property type="entry name" value="HisKA_3"/>
    <property type="match status" value="1"/>
</dbReference>
<comment type="subcellular location">
    <subcellularLocation>
        <location evidence="4">Cytoplasm</location>
    </subcellularLocation>
    <subcellularLocation>
        <location evidence="3">Membrane</location>
        <topology evidence="3">Multi-pass membrane protein</topology>
    </subcellularLocation>
</comment>
<keyword evidence="15" id="KW-0067">ATP-binding</keyword>
<feature type="domain" description="PAC" evidence="25">
    <location>
        <begin position="331"/>
        <end position="383"/>
    </location>
</feature>
<evidence type="ECO:0000256" key="3">
    <source>
        <dbReference type="ARBA" id="ARBA00004141"/>
    </source>
</evidence>
<evidence type="ECO:0000256" key="13">
    <source>
        <dbReference type="ARBA" id="ARBA00022741"/>
    </source>
</evidence>
<dbReference type="SMART" id="SM00387">
    <property type="entry name" value="HATPase_c"/>
    <property type="match status" value="1"/>
</dbReference>
<keyword evidence="9" id="KW-0597">Phosphoprotein</keyword>
<keyword evidence="13" id="KW-0547">Nucleotide-binding</keyword>
<evidence type="ECO:0000256" key="16">
    <source>
        <dbReference type="ARBA" id="ARBA00022989"/>
    </source>
</evidence>
<dbReference type="EMBL" id="CP041253">
    <property type="protein sequence ID" value="QDH81541.1"/>
    <property type="molecule type" value="Genomic_DNA"/>
</dbReference>
<evidence type="ECO:0000256" key="7">
    <source>
        <dbReference type="ARBA" id="ARBA00022485"/>
    </source>
</evidence>
<keyword evidence="14 26" id="KW-0418">Kinase</keyword>
<gene>
    <name evidence="26" type="ORF">FKX85_09255</name>
</gene>
<sequence>MPLNIGSMKNPHLAERPKFEKLVRYYLIALCAIATSIILSQILVQKFISEQKNDSRVVNLSGRQRMLSQQISKYVLLLGDSLSSTKKYEYLTGLQSSLKEWKEVHKGLQYGNSSLGIKGNNSRTIRELFEGIEKDHAIMVNSAQQIIDKLELDPSLPADSLGQDINTVIHHEQAFLNGMDSIVFQYDDEAKDKVTNLQSIEIFLLILSLGVISFEIFFIFIPSAKTIRKTFKKLLLSEQKAHKMTLEISSLYSSLEQAYQDLLEVDVAVEDYTVFAKSKPTGDFFYFSDKFSSVMEFDEVPKNIFKWLQDQGYDSRYLDNIRMMTLSGKTWSGDIKVVNDMGDFVWIKINIIPTMGDDGEVETLMVVATDETEKKEAEAISQEINKERIEKKVKEQQFRSALILEGQEEERKRISRDMHDGIGQLLSAMKFNLEGIHSVKSDYEREKLKTSKDLLKNVIKEVRRISFNLTPSALSDYGIVPVLNKFCREITKLSDLQVTFENQTGFLSRLEGKVENNLYRICQEAVNNAIKYAEASEVKIILSHNSQFLNVDISDDGKGFEMDKLEVKGHLSASGHGLFNIRERANFINGQCTISSQIGKGTTISINVPLD</sequence>
<dbReference type="GO" id="GO:0046872">
    <property type="term" value="F:metal ion binding"/>
    <property type="evidence" value="ECO:0007669"/>
    <property type="project" value="UniProtKB-KW"/>
</dbReference>
<dbReference type="InterPro" id="IPR004358">
    <property type="entry name" value="Sig_transdc_His_kin-like_C"/>
</dbReference>
<evidence type="ECO:0000256" key="9">
    <source>
        <dbReference type="ARBA" id="ARBA00022553"/>
    </source>
</evidence>
<dbReference type="GO" id="GO:0005524">
    <property type="term" value="F:ATP binding"/>
    <property type="evidence" value="ECO:0007669"/>
    <property type="project" value="UniProtKB-KW"/>
</dbReference>
<keyword evidence="19" id="KW-0411">Iron-sulfur</keyword>
<dbReference type="InterPro" id="IPR000700">
    <property type="entry name" value="PAS-assoc_C"/>
</dbReference>
<dbReference type="GO" id="GO:0046983">
    <property type="term" value="F:protein dimerization activity"/>
    <property type="evidence" value="ECO:0007669"/>
    <property type="project" value="InterPro"/>
</dbReference>
<dbReference type="OrthoDB" id="9760839at2"/>
<evidence type="ECO:0000256" key="10">
    <source>
        <dbReference type="ARBA" id="ARBA00022679"/>
    </source>
</evidence>
<evidence type="ECO:0000256" key="5">
    <source>
        <dbReference type="ARBA" id="ARBA00012438"/>
    </source>
</evidence>